<dbReference type="AlphaFoldDB" id="A0A1G9P412"/>
<dbReference type="EMBL" id="FNGI01000009">
    <property type="protein sequence ID" value="SDL93568.1"/>
    <property type="molecule type" value="Genomic_DNA"/>
</dbReference>
<organism evidence="2 3">
    <name type="scientific">Modicisalibacter muralis</name>
    <dbReference type="NCBI Taxonomy" id="119000"/>
    <lineage>
        <taxon>Bacteria</taxon>
        <taxon>Pseudomonadati</taxon>
        <taxon>Pseudomonadota</taxon>
        <taxon>Gammaproteobacteria</taxon>
        <taxon>Oceanospirillales</taxon>
        <taxon>Halomonadaceae</taxon>
        <taxon>Modicisalibacter</taxon>
    </lineage>
</organism>
<dbReference type="InterPro" id="IPR005302">
    <property type="entry name" value="MoCF_Sase_C"/>
</dbReference>
<gene>
    <name evidence="2" type="ORF">SAMN05661010_02909</name>
</gene>
<dbReference type="InterPro" id="IPR005303">
    <property type="entry name" value="MOCOS_middle"/>
</dbReference>
<evidence type="ECO:0000259" key="1">
    <source>
        <dbReference type="PROSITE" id="PS51340"/>
    </source>
</evidence>
<dbReference type="Pfam" id="PF03473">
    <property type="entry name" value="MOSC"/>
    <property type="match status" value="1"/>
</dbReference>
<accession>A0A1G9P412</accession>
<name>A0A1G9P412_9GAMM</name>
<dbReference type="GO" id="GO:0030170">
    <property type="term" value="F:pyridoxal phosphate binding"/>
    <property type="evidence" value="ECO:0007669"/>
    <property type="project" value="InterPro"/>
</dbReference>
<sequence length="275" mass="30284">MTLTADSSVLTGLYRYPIKSTAGQALKQASVGEEGLEGDRRYMVVKPDGTFITARTHPQLQRVVAQPIDSGLALAHERLGEITAHQRDFVAAPFATGVWGDEFEALTTTSVLDDWFSQVIGEPARLLWLGQRSPRYRSRIAHRVSFADGYPVMLISQASLDDLNARMTSEQRMSQFRPNLVIAGTAAYAEDSWKRIRIGALEFSVDAPCSRCVMITVDPATGEFLPRREPLRTLAGYRRGEGGKVYFGQNLIAHGEGELELGAPLEVLEIQDGSD</sequence>
<dbReference type="Proteomes" id="UP000198654">
    <property type="component" value="Unassembled WGS sequence"/>
</dbReference>
<dbReference type="SUPFAM" id="SSF50800">
    <property type="entry name" value="PK beta-barrel domain-like"/>
    <property type="match status" value="1"/>
</dbReference>
<keyword evidence="3" id="KW-1185">Reference proteome</keyword>
<dbReference type="PROSITE" id="PS51340">
    <property type="entry name" value="MOSC"/>
    <property type="match status" value="1"/>
</dbReference>
<dbReference type="STRING" id="119000.SAMN05661010_02909"/>
<dbReference type="PANTHER" id="PTHR14237:SF19">
    <property type="entry name" value="MITOCHONDRIAL AMIDOXIME REDUCING COMPONENT 1"/>
    <property type="match status" value="1"/>
</dbReference>
<dbReference type="PANTHER" id="PTHR14237">
    <property type="entry name" value="MOLYBDOPTERIN COFACTOR SULFURASE MOSC"/>
    <property type="match status" value="1"/>
</dbReference>
<dbReference type="GO" id="GO:0030151">
    <property type="term" value="F:molybdenum ion binding"/>
    <property type="evidence" value="ECO:0007669"/>
    <property type="project" value="InterPro"/>
</dbReference>
<reference evidence="2 3" key="1">
    <citation type="submission" date="2016-10" db="EMBL/GenBank/DDBJ databases">
        <authorList>
            <person name="de Groot N.N."/>
        </authorList>
    </citation>
    <scope>NUCLEOTIDE SEQUENCE [LARGE SCALE GENOMIC DNA]</scope>
    <source>
        <strain evidence="2 3">DSM 14789</strain>
    </source>
</reference>
<dbReference type="Pfam" id="PF03476">
    <property type="entry name" value="MOSC_N"/>
    <property type="match status" value="1"/>
</dbReference>
<dbReference type="InterPro" id="IPR011037">
    <property type="entry name" value="Pyrv_Knase-like_insert_dom_sf"/>
</dbReference>
<dbReference type="OrthoDB" id="581532at2"/>
<proteinExistence type="predicted"/>
<protein>
    <recommendedName>
        <fullName evidence="1">MOSC domain-containing protein</fullName>
    </recommendedName>
</protein>
<dbReference type="SUPFAM" id="SSF141673">
    <property type="entry name" value="MOSC N-terminal domain-like"/>
    <property type="match status" value="1"/>
</dbReference>
<dbReference type="GO" id="GO:0003824">
    <property type="term" value="F:catalytic activity"/>
    <property type="evidence" value="ECO:0007669"/>
    <property type="project" value="InterPro"/>
</dbReference>
<feature type="domain" description="MOSC" evidence="1">
    <location>
        <begin position="118"/>
        <end position="268"/>
    </location>
</feature>
<dbReference type="RefSeq" id="WP_089729835.1">
    <property type="nucleotide sequence ID" value="NZ_FNGI01000009.1"/>
</dbReference>
<evidence type="ECO:0000313" key="3">
    <source>
        <dbReference type="Proteomes" id="UP000198654"/>
    </source>
</evidence>
<evidence type="ECO:0000313" key="2">
    <source>
        <dbReference type="EMBL" id="SDL93568.1"/>
    </source>
</evidence>